<gene>
    <name evidence="2" type="ORF">DF182_22640</name>
</gene>
<dbReference type="Proteomes" id="UP000253410">
    <property type="component" value="Unassembled WGS sequence"/>
</dbReference>
<protein>
    <submittedName>
        <fullName evidence="2">Crp/Fnr family transcriptional regulator</fullName>
    </submittedName>
</protein>
<dbReference type="AlphaFoldDB" id="A0A365XSL4"/>
<evidence type="ECO:0000313" key="3">
    <source>
        <dbReference type="Proteomes" id="UP000253410"/>
    </source>
</evidence>
<dbReference type="Pfam" id="PF00027">
    <property type="entry name" value="cNMP_binding"/>
    <property type="match status" value="1"/>
</dbReference>
<dbReference type="CDD" id="cd00038">
    <property type="entry name" value="CAP_ED"/>
    <property type="match status" value="1"/>
</dbReference>
<keyword evidence="3" id="KW-1185">Reference proteome</keyword>
<dbReference type="SUPFAM" id="SSF51206">
    <property type="entry name" value="cAMP-binding domain-like"/>
    <property type="match status" value="1"/>
</dbReference>
<dbReference type="OrthoDB" id="680421at2"/>
<proteinExistence type="predicted"/>
<dbReference type="EMBL" id="QFFJ01000002">
    <property type="protein sequence ID" value="RBL89323.1"/>
    <property type="molecule type" value="Genomic_DNA"/>
</dbReference>
<name>A0A365XSL4_9BACT</name>
<dbReference type="InterPro" id="IPR014710">
    <property type="entry name" value="RmlC-like_jellyroll"/>
</dbReference>
<accession>A0A365XSL4</accession>
<organism evidence="2 3">
    <name type="scientific">Chitinophaga flava</name>
    <dbReference type="NCBI Taxonomy" id="2259036"/>
    <lineage>
        <taxon>Bacteria</taxon>
        <taxon>Pseudomonadati</taxon>
        <taxon>Bacteroidota</taxon>
        <taxon>Chitinophagia</taxon>
        <taxon>Chitinophagales</taxon>
        <taxon>Chitinophagaceae</taxon>
        <taxon>Chitinophaga</taxon>
    </lineage>
</organism>
<dbReference type="RefSeq" id="WP_113618066.1">
    <property type="nucleotide sequence ID" value="NZ_QFFJ01000002.1"/>
</dbReference>
<reference evidence="2 3" key="1">
    <citation type="submission" date="2018-05" db="EMBL/GenBank/DDBJ databases">
        <title>Chitinophaga sp. K3CV102501T nov., isolated from isolated from a monsoon evergreen broad-leaved forest soil.</title>
        <authorList>
            <person name="Lv Y."/>
        </authorList>
    </citation>
    <scope>NUCLEOTIDE SEQUENCE [LARGE SCALE GENOMIC DNA]</scope>
    <source>
        <strain evidence="2 3">GDMCC 1.1325</strain>
    </source>
</reference>
<evidence type="ECO:0000313" key="2">
    <source>
        <dbReference type="EMBL" id="RBL89323.1"/>
    </source>
</evidence>
<evidence type="ECO:0000259" key="1">
    <source>
        <dbReference type="Pfam" id="PF00027"/>
    </source>
</evidence>
<dbReference type="InterPro" id="IPR000595">
    <property type="entry name" value="cNMP-bd_dom"/>
</dbReference>
<sequence>MLHLIPYLEPMKYQEAEIVQLLTTAFQDKTVHNAYYEAAQEKAFKKGDLLLEQGQICRYSYEILSGSVRGYYLKDGREVTTAFCFAGDPVLSLESATRQTPSQETFEVLEDAVIEVVSIEKLLQLRQRFPVFEKVWTLSIEAYAIWLEERLASLQFATAKERYDQLVDRYPEIIRKAQLQHIASYLGITLETLSRIRAR</sequence>
<comment type="caution">
    <text evidence="2">The sequence shown here is derived from an EMBL/GenBank/DDBJ whole genome shotgun (WGS) entry which is preliminary data.</text>
</comment>
<dbReference type="Gene3D" id="2.60.120.10">
    <property type="entry name" value="Jelly Rolls"/>
    <property type="match status" value="1"/>
</dbReference>
<feature type="domain" description="Cyclic nucleotide-binding" evidence="1">
    <location>
        <begin position="42"/>
        <end position="128"/>
    </location>
</feature>
<dbReference type="InterPro" id="IPR018490">
    <property type="entry name" value="cNMP-bd_dom_sf"/>
</dbReference>